<feature type="active site" description="Proton donor" evidence="4">
    <location>
        <position position="38"/>
    </location>
</feature>
<dbReference type="Gene3D" id="3.20.20.100">
    <property type="entry name" value="NADP-dependent oxidoreductase domain"/>
    <property type="match status" value="1"/>
</dbReference>
<dbReference type="SUPFAM" id="SSF51430">
    <property type="entry name" value="NAD(P)-linked oxidoreductase"/>
    <property type="match status" value="1"/>
</dbReference>
<keyword evidence="3" id="KW-0560">Oxidoreductase</keyword>
<dbReference type="PRINTS" id="PR00069">
    <property type="entry name" value="ALDKETRDTASE"/>
</dbReference>
<dbReference type="Pfam" id="PF00248">
    <property type="entry name" value="Aldo_ket_red"/>
    <property type="match status" value="1"/>
</dbReference>
<dbReference type="PIRSF" id="PIRSF000097">
    <property type="entry name" value="AKR"/>
    <property type="match status" value="1"/>
</dbReference>
<organism evidence="8 9">
    <name type="scientific">Tigriopus californicus</name>
    <name type="common">Marine copepod</name>
    <dbReference type="NCBI Taxonomy" id="6832"/>
    <lineage>
        <taxon>Eukaryota</taxon>
        <taxon>Metazoa</taxon>
        <taxon>Ecdysozoa</taxon>
        <taxon>Arthropoda</taxon>
        <taxon>Crustacea</taxon>
        <taxon>Multicrustacea</taxon>
        <taxon>Hexanauplia</taxon>
        <taxon>Copepoda</taxon>
        <taxon>Harpacticoida</taxon>
        <taxon>Harpacticidae</taxon>
        <taxon>Tigriopus</taxon>
    </lineage>
</organism>
<reference evidence="8 9" key="1">
    <citation type="journal article" date="2018" name="Nat. Ecol. Evol.">
        <title>Genomic signatures of mitonuclear coevolution across populations of Tigriopus californicus.</title>
        <authorList>
            <person name="Barreto F.S."/>
            <person name="Watson E.T."/>
            <person name="Lima T.G."/>
            <person name="Willett C.S."/>
            <person name="Edmands S."/>
            <person name="Li W."/>
            <person name="Burton R.S."/>
        </authorList>
    </citation>
    <scope>NUCLEOTIDE SEQUENCE [LARGE SCALE GENOMIC DNA]</scope>
    <source>
        <strain evidence="8 9">San Diego</strain>
    </source>
</reference>
<dbReference type="OMA" id="IYAPVCW"/>
<feature type="domain" description="NADP-dependent oxidoreductase" evidence="7">
    <location>
        <begin position="4"/>
        <end position="259"/>
    </location>
</feature>
<evidence type="ECO:0000256" key="2">
    <source>
        <dbReference type="ARBA" id="ARBA00022857"/>
    </source>
</evidence>
<dbReference type="InterPro" id="IPR036812">
    <property type="entry name" value="NAD(P)_OxRdtase_dom_sf"/>
</dbReference>
<proteinExistence type="inferred from homology"/>
<dbReference type="CDD" id="cd19136">
    <property type="entry name" value="AKR_DrGR-like"/>
    <property type="match status" value="1"/>
</dbReference>
<gene>
    <name evidence="8" type="ORF">TCAL_17074</name>
</gene>
<keyword evidence="9" id="KW-1185">Reference proteome</keyword>
<evidence type="ECO:0000256" key="1">
    <source>
        <dbReference type="ARBA" id="ARBA00007905"/>
    </source>
</evidence>
<evidence type="ECO:0000256" key="5">
    <source>
        <dbReference type="PIRSR" id="PIRSR000097-2"/>
    </source>
</evidence>
<evidence type="ECO:0000256" key="4">
    <source>
        <dbReference type="PIRSR" id="PIRSR000097-1"/>
    </source>
</evidence>
<evidence type="ECO:0000256" key="6">
    <source>
        <dbReference type="PIRSR" id="PIRSR000097-3"/>
    </source>
</evidence>
<accession>A0A553PQ89</accession>
<dbReference type="AlphaFoldDB" id="A0A553PQ89"/>
<dbReference type="EMBL" id="VCGU01000002">
    <property type="protein sequence ID" value="TRY79852.1"/>
    <property type="molecule type" value="Genomic_DNA"/>
</dbReference>
<evidence type="ECO:0000259" key="7">
    <source>
        <dbReference type="Pfam" id="PF00248"/>
    </source>
</evidence>
<keyword evidence="2" id="KW-0521">NADP</keyword>
<evidence type="ECO:0000313" key="9">
    <source>
        <dbReference type="Proteomes" id="UP000318571"/>
    </source>
</evidence>
<feature type="site" description="Lowers pKa of active site Tyr" evidence="6">
    <location>
        <position position="63"/>
    </location>
</feature>
<sequence length="273" mass="30997">MPSIGLGTYRITKYDQIFTAIQSALESKYKLIDTASVYRNEAHIAKALDELNADRKSLFITSKLAPKDHGTEKAKAAVEKSLSELKTDYLDLYLIHWPGIQNCDPKSERNKDLRLETWKVLEQYHNQGILKAIGVSNYEIPHLKELLAECQVLPMVNQIEVHPHFQQRDLVQFCQDHEIHVTAYSSLGRTVEVSPLLTDPTVIDIANECSKSEAQVLLKWALTKGFSVLPKSTNPNHIRDNCLLDFDLSVKDVDRLNEIEVNTKYAWNPSVVA</sequence>
<feature type="binding site" evidence="5">
    <location>
        <position position="96"/>
    </location>
    <ligand>
        <name>substrate</name>
    </ligand>
</feature>
<dbReference type="PANTHER" id="PTHR43827">
    <property type="entry name" value="2,5-DIKETO-D-GLUCONIC ACID REDUCTASE"/>
    <property type="match status" value="1"/>
</dbReference>
<comment type="similarity">
    <text evidence="1">Belongs to the aldo/keto reductase family.</text>
</comment>
<evidence type="ECO:0000313" key="8">
    <source>
        <dbReference type="EMBL" id="TRY79852.1"/>
    </source>
</evidence>
<dbReference type="Proteomes" id="UP000318571">
    <property type="component" value="Chromosome 6"/>
</dbReference>
<dbReference type="GO" id="GO:0016616">
    <property type="term" value="F:oxidoreductase activity, acting on the CH-OH group of donors, NAD or NADP as acceptor"/>
    <property type="evidence" value="ECO:0007669"/>
    <property type="project" value="UniProtKB-ARBA"/>
</dbReference>
<evidence type="ECO:0000256" key="3">
    <source>
        <dbReference type="ARBA" id="ARBA00023002"/>
    </source>
</evidence>
<comment type="caution">
    <text evidence="8">The sequence shown here is derived from an EMBL/GenBank/DDBJ whole genome shotgun (WGS) entry which is preliminary data.</text>
</comment>
<dbReference type="STRING" id="6832.A0A553PQ89"/>
<name>A0A553PQ89_TIGCA</name>
<protein>
    <recommendedName>
        <fullName evidence="7">NADP-dependent oxidoreductase domain-containing protein</fullName>
    </recommendedName>
</protein>
<dbReference type="PANTHER" id="PTHR43827:SF3">
    <property type="entry name" value="NADP-DEPENDENT OXIDOREDUCTASE DOMAIN-CONTAINING PROTEIN"/>
    <property type="match status" value="1"/>
</dbReference>
<dbReference type="InterPro" id="IPR023210">
    <property type="entry name" value="NADP_OxRdtase_dom"/>
</dbReference>
<dbReference type="FunFam" id="3.20.20.100:FF:000002">
    <property type="entry name" value="2,5-diketo-D-gluconic acid reductase A"/>
    <property type="match status" value="1"/>
</dbReference>
<dbReference type="InterPro" id="IPR020471">
    <property type="entry name" value="AKR"/>
</dbReference>